<comment type="caution">
    <text evidence="1">The sequence shown here is derived from an EMBL/GenBank/DDBJ whole genome shotgun (WGS) entry which is preliminary data.</text>
</comment>
<dbReference type="EMBL" id="JAXAVX010000019">
    <property type="protein sequence ID" value="MDX8153717.1"/>
    <property type="molecule type" value="Genomic_DNA"/>
</dbReference>
<sequence>MGSPLMAGGASTARSLSLPAPPRVVVEIGGMFHLAWMVLVRSLRPPFSYGPEFVAQFRFAVQIAIV</sequence>
<protein>
    <submittedName>
        <fullName evidence="1">Uncharacterized protein</fullName>
    </submittedName>
</protein>
<feature type="non-terminal residue" evidence="1">
    <location>
        <position position="66"/>
    </location>
</feature>
<keyword evidence="2" id="KW-1185">Reference proteome</keyword>
<dbReference type="Proteomes" id="UP001277761">
    <property type="component" value="Unassembled WGS sequence"/>
</dbReference>
<reference evidence="1 2" key="1">
    <citation type="submission" date="2023-11" db="EMBL/GenBank/DDBJ databases">
        <authorList>
            <person name="Xu M."/>
            <person name="Jiang T."/>
        </authorList>
    </citation>
    <scope>NUCLEOTIDE SEQUENCE [LARGE SCALE GENOMIC DNA]</scope>
    <source>
        <strain evidence="1 2">SD</strain>
    </source>
</reference>
<organism evidence="1 2">
    <name type="scientific">Patulibacter brassicae</name>
    <dbReference type="NCBI Taxonomy" id="1705717"/>
    <lineage>
        <taxon>Bacteria</taxon>
        <taxon>Bacillati</taxon>
        <taxon>Actinomycetota</taxon>
        <taxon>Thermoleophilia</taxon>
        <taxon>Solirubrobacterales</taxon>
        <taxon>Patulibacteraceae</taxon>
        <taxon>Patulibacter</taxon>
    </lineage>
</organism>
<accession>A0ABU4VPE2</accession>
<evidence type="ECO:0000313" key="1">
    <source>
        <dbReference type="EMBL" id="MDX8153717.1"/>
    </source>
</evidence>
<proteinExistence type="predicted"/>
<gene>
    <name evidence="1" type="ORF">SK069_19125</name>
</gene>
<name>A0ABU4VPE2_9ACTN</name>
<evidence type="ECO:0000313" key="2">
    <source>
        <dbReference type="Proteomes" id="UP001277761"/>
    </source>
</evidence>